<dbReference type="EMBL" id="JARBDR010000640">
    <property type="protein sequence ID" value="KAJ8310241.1"/>
    <property type="molecule type" value="Genomic_DNA"/>
</dbReference>
<evidence type="ECO:0000313" key="1">
    <source>
        <dbReference type="EMBL" id="KAJ8310241.1"/>
    </source>
</evidence>
<evidence type="ECO:0000313" key="2">
    <source>
        <dbReference type="Proteomes" id="UP001217089"/>
    </source>
</evidence>
<sequence length="104" mass="12487">MLKQRNLILLAIFALWLIIYLFNTRHSSCKYNTNNEIKGFDVDSRENKASMKDQLRFDSFTYGHQATDYPKWIQATAPYKVKYKAYYEPYMILPKDVPKYEFII</sequence>
<comment type="caution">
    <text evidence="1">The sequence shown here is derived from an EMBL/GenBank/DDBJ whole genome shotgun (WGS) entry which is preliminary data.</text>
</comment>
<accession>A0ABQ9F211</accession>
<proteinExistence type="predicted"/>
<name>A0ABQ9F211_TEGGR</name>
<organism evidence="1 2">
    <name type="scientific">Tegillarca granosa</name>
    <name type="common">Malaysian cockle</name>
    <name type="synonym">Anadara granosa</name>
    <dbReference type="NCBI Taxonomy" id="220873"/>
    <lineage>
        <taxon>Eukaryota</taxon>
        <taxon>Metazoa</taxon>
        <taxon>Spiralia</taxon>
        <taxon>Lophotrochozoa</taxon>
        <taxon>Mollusca</taxon>
        <taxon>Bivalvia</taxon>
        <taxon>Autobranchia</taxon>
        <taxon>Pteriomorphia</taxon>
        <taxon>Arcoida</taxon>
        <taxon>Arcoidea</taxon>
        <taxon>Arcidae</taxon>
        <taxon>Tegillarca</taxon>
    </lineage>
</organism>
<feature type="non-terminal residue" evidence="1">
    <location>
        <position position="104"/>
    </location>
</feature>
<protein>
    <submittedName>
        <fullName evidence="1">Uncharacterized protein</fullName>
    </submittedName>
</protein>
<dbReference type="Proteomes" id="UP001217089">
    <property type="component" value="Unassembled WGS sequence"/>
</dbReference>
<keyword evidence="2" id="KW-1185">Reference proteome</keyword>
<gene>
    <name evidence="1" type="ORF">KUTeg_012106</name>
</gene>
<reference evidence="1 2" key="1">
    <citation type="submission" date="2022-12" db="EMBL/GenBank/DDBJ databases">
        <title>Chromosome-level genome of Tegillarca granosa.</title>
        <authorList>
            <person name="Kim J."/>
        </authorList>
    </citation>
    <scope>NUCLEOTIDE SEQUENCE [LARGE SCALE GENOMIC DNA]</scope>
    <source>
        <strain evidence="1">Teg-2019</strain>
        <tissue evidence="1">Adductor muscle</tissue>
    </source>
</reference>